<accession>A0A934NHA3</accession>
<dbReference type="PRINTS" id="PR00469">
    <property type="entry name" value="PNDRDTASEII"/>
</dbReference>
<feature type="compositionally biased region" description="Basic and acidic residues" evidence="2">
    <location>
        <begin position="401"/>
        <end position="411"/>
    </location>
</feature>
<dbReference type="EMBL" id="JAEKNQ010000033">
    <property type="protein sequence ID" value="MBJ7603232.1"/>
    <property type="molecule type" value="Genomic_DNA"/>
</dbReference>
<organism evidence="3 4">
    <name type="scientific">Candidatus Dormiibacter inghamiae</name>
    <dbReference type="NCBI Taxonomy" id="3127013"/>
    <lineage>
        <taxon>Bacteria</taxon>
        <taxon>Bacillati</taxon>
        <taxon>Candidatus Dormiibacterota</taxon>
        <taxon>Candidatus Dormibacteria</taxon>
        <taxon>Candidatus Dormibacterales</taxon>
        <taxon>Candidatus Dormibacteraceae</taxon>
        <taxon>Candidatus Dormiibacter</taxon>
    </lineage>
</organism>
<evidence type="ECO:0000313" key="4">
    <source>
        <dbReference type="Proteomes" id="UP000620075"/>
    </source>
</evidence>
<dbReference type="Proteomes" id="UP000620075">
    <property type="component" value="Unassembled WGS sequence"/>
</dbReference>
<dbReference type="Gene3D" id="3.50.50.60">
    <property type="entry name" value="FAD/NAD(P)-binding domain"/>
    <property type="match status" value="1"/>
</dbReference>
<evidence type="ECO:0000256" key="1">
    <source>
        <dbReference type="ARBA" id="ARBA00023002"/>
    </source>
</evidence>
<evidence type="ECO:0000256" key="2">
    <source>
        <dbReference type="SAM" id="MobiDB-lite"/>
    </source>
</evidence>
<dbReference type="GO" id="GO:0004497">
    <property type="term" value="F:monooxygenase activity"/>
    <property type="evidence" value="ECO:0007669"/>
    <property type="project" value="TreeGrafter"/>
</dbReference>
<feature type="region of interest" description="Disordered" evidence="2">
    <location>
        <begin position="392"/>
        <end position="411"/>
    </location>
</feature>
<dbReference type="AlphaFoldDB" id="A0A934NHA3"/>
<comment type="caution">
    <text evidence="3">The sequence shown here is derived from an EMBL/GenBank/DDBJ whole genome shotgun (WGS) entry which is preliminary data.</text>
</comment>
<dbReference type="SUPFAM" id="SSF51905">
    <property type="entry name" value="FAD/NAD(P)-binding domain"/>
    <property type="match status" value="1"/>
</dbReference>
<evidence type="ECO:0000313" key="3">
    <source>
        <dbReference type="EMBL" id="MBJ7603232.1"/>
    </source>
</evidence>
<sequence>MCAASATARSSSTGGSPTACLRCSNWESSVARGNPRHPQWRRLDVRDARRTESFGVVVVGGGQAGLAMGYHLQRLGLEFVILDAAARVGQSWREHWDSLRLFTPARYDCLPGMPFPAAANSFPTKDEMADYLEEYARRFALPVRSQTRANRVARDGDRYLVECGDAIFRTTEVVIATGAHAIASIPGLAAEVDTEVLQLHAQDYRNPAQLRPGPVLVVGAGNSGAEIAMEAAAAGHETWLAGRTVGHIPSRAYAFGGRIFWLIANHVVSRRHPLGRRLLAKMASRGGPLIRLTIDDVTASRVQLASRVEGVSQGRPRLADGRVVAANSIVWCTGFSQDFSWIDAGLVEAPGFHLVGMPFQYKLASAFVGGVGSDAGRIARRISAARKRRGRANHLPALSSSHEKVTPGKAL</sequence>
<proteinExistence type="predicted"/>
<dbReference type="InterPro" id="IPR050982">
    <property type="entry name" value="Auxin_biosynth/cation_transpt"/>
</dbReference>
<dbReference type="PANTHER" id="PTHR43539">
    <property type="entry name" value="FLAVIN-BINDING MONOOXYGENASE-LIKE PROTEIN (AFU_ORTHOLOGUE AFUA_4G09220)"/>
    <property type="match status" value="1"/>
</dbReference>
<keyword evidence="1" id="KW-0560">Oxidoreductase</keyword>
<dbReference type="GO" id="GO:0050660">
    <property type="term" value="F:flavin adenine dinucleotide binding"/>
    <property type="evidence" value="ECO:0007669"/>
    <property type="project" value="TreeGrafter"/>
</dbReference>
<dbReference type="PANTHER" id="PTHR43539:SF78">
    <property type="entry name" value="FLAVIN-CONTAINING MONOOXYGENASE"/>
    <property type="match status" value="1"/>
</dbReference>
<gene>
    <name evidence="3" type="ORF">JF888_08615</name>
</gene>
<dbReference type="InterPro" id="IPR036188">
    <property type="entry name" value="FAD/NAD-bd_sf"/>
</dbReference>
<dbReference type="SUPFAM" id="SSF51971">
    <property type="entry name" value="Nucleotide-binding domain"/>
    <property type="match status" value="1"/>
</dbReference>
<protein>
    <submittedName>
        <fullName evidence="3">NAD(P)-binding domain-containing protein</fullName>
    </submittedName>
</protein>
<dbReference type="PRINTS" id="PR00368">
    <property type="entry name" value="FADPNR"/>
</dbReference>
<dbReference type="Pfam" id="PF13738">
    <property type="entry name" value="Pyr_redox_3"/>
    <property type="match status" value="1"/>
</dbReference>
<reference evidence="3 4" key="1">
    <citation type="submission" date="2020-10" db="EMBL/GenBank/DDBJ databases">
        <title>Ca. Dormibacterota MAGs.</title>
        <authorList>
            <person name="Montgomery K."/>
        </authorList>
    </citation>
    <scope>NUCLEOTIDE SEQUENCE [LARGE SCALE GENOMIC DNA]</scope>
    <source>
        <strain evidence="3">SC8811_S16_3</strain>
    </source>
</reference>
<name>A0A934NHA3_9BACT</name>